<proteinExistence type="predicted"/>
<dbReference type="InterPro" id="IPR025906">
    <property type="entry name" value="YjfB_motility"/>
</dbReference>
<dbReference type="RefSeq" id="WP_153724031.1">
    <property type="nucleotide sequence ID" value="NZ_CP045875.1"/>
</dbReference>
<gene>
    <name evidence="1" type="ORF">FTV88_0287</name>
</gene>
<dbReference type="OrthoDB" id="1924973at2"/>
<organism evidence="1 2">
    <name type="scientific">Heliorestis convoluta</name>
    <dbReference type="NCBI Taxonomy" id="356322"/>
    <lineage>
        <taxon>Bacteria</taxon>
        <taxon>Bacillati</taxon>
        <taxon>Bacillota</taxon>
        <taxon>Clostridia</taxon>
        <taxon>Eubacteriales</taxon>
        <taxon>Heliobacteriaceae</taxon>
        <taxon>Heliorestis</taxon>
    </lineage>
</organism>
<dbReference type="Pfam" id="PF14070">
    <property type="entry name" value="YjfB_motility"/>
    <property type="match status" value="1"/>
</dbReference>
<dbReference type="Proteomes" id="UP000366051">
    <property type="component" value="Chromosome"/>
</dbReference>
<dbReference type="AlphaFoldDB" id="A0A5Q2MZ62"/>
<evidence type="ECO:0000313" key="1">
    <source>
        <dbReference type="EMBL" id="QGG46466.1"/>
    </source>
</evidence>
<keyword evidence="2" id="KW-1185">Reference proteome</keyword>
<dbReference type="KEGG" id="hcv:FTV88_0287"/>
<reference evidence="2" key="1">
    <citation type="submission" date="2019-11" db="EMBL/GenBank/DDBJ databases">
        <title>Genome sequence of Heliorestis convoluta strain HH, an alkaliphilic and minimalistic phototrophic bacterium from a soda lake in Egypt.</title>
        <authorList>
            <person name="Dewey E.D."/>
            <person name="Stokes L.M."/>
            <person name="Burchell B.M."/>
            <person name="Shaffer K.N."/>
            <person name="Huntington A.M."/>
            <person name="Baker J.M."/>
            <person name="Nadendla S."/>
            <person name="Giglio M.G."/>
            <person name="Touchman J.W."/>
            <person name="Blankenship R.E."/>
            <person name="Madigan M.T."/>
            <person name="Sattley W.M."/>
        </authorList>
    </citation>
    <scope>NUCLEOTIDE SEQUENCE [LARGE SCALE GENOMIC DNA]</scope>
    <source>
        <strain evidence="2">HH</strain>
    </source>
</reference>
<name>A0A5Q2MZ62_9FIRM</name>
<sequence>MDIAALSILMNQSQVRQEASISVLKMALDTSQVQSADLAKMMQANTKTMEQSVNPHVGARIDVTL</sequence>
<evidence type="ECO:0000313" key="2">
    <source>
        <dbReference type="Proteomes" id="UP000366051"/>
    </source>
</evidence>
<accession>A0A5Q2MZ62</accession>
<dbReference type="EMBL" id="CP045875">
    <property type="protein sequence ID" value="QGG46466.1"/>
    <property type="molecule type" value="Genomic_DNA"/>
</dbReference>
<protein>
    <submittedName>
        <fullName evidence="1">Putative motility protein</fullName>
    </submittedName>
</protein>